<evidence type="ECO:0000313" key="3">
    <source>
        <dbReference type="EMBL" id="MCW8345746.1"/>
    </source>
</evidence>
<dbReference type="Proteomes" id="UP001155587">
    <property type="component" value="Unassembled WGS sequence"/>
</dbReference>
<accession>A0A9X3CLT0</accession>
<evidence type="ECO:0000256" key="2">
    <source>
        <dbReference type="SAM" id="Phobius"/>
    </source>
</evidence>
<feature type="compositionally biased region" description="Polar residues" evidence="1">
    <location>
        <begin position="45"/>
        <end position="66"/>
    </location>
</feature>
<dbReference type="EMBL" id="JAKRRY010000006">
    <property type="protein sequence ID" value="MCW8345746.1"/>
    <property type="molecule type" value="Genomic_DNA"/>
</dbReference>
<feature type="region of interest" description="Disordered" evidence="1">
    <location>
        <begin position="45"/>
        <end position="67"/>
    </location>
</feature>
<keyword evidence="4" id="KW-1185">Reference proteome</keyword>
<organism evidence="3 4">
    <name type="scientific">Vibrio qingdaonensis</name>
    <dbReference type="NCBI Taxonomy" id="2829491"/>
    <lineage>
        <taxon>Bacteria</taxon>
        <taxon>Pseudomonadati</taxon>
        <taxon>Pseudomonadota</taxon>
        <taxon>Gammaproteobacteria</taxon>
        <taxon>Vibrionales</taxon>
        <taxon>Vibrionaceae</taxon>
        <taxon>Vibrio</taxon>
    </lineage>
</organism>
<protein>
    <submittedName>
        <fullName evidence="3">Uncharacterized protein</fullName>
    </submittedName>
</protein>
<evidence type="ECO:0000313" key="4">
    <source>
        <dbReference type="Proteomes" id="UP001155587"/>
    </source>
</evidence>
<evidence type="ECO:0000256" key="1">
    <source>
        <dbReference type="SAM" id="MobiDB-lite"/>
    </source>
</evidence>
<comment type="caution">
    <text evidence="3">The sequence shown here is derived from an EMBL/GenBank/DDBJ whole genome shotgun (WGS) entry which is preliminary data.</text>
</comment>
<feature type="transmembrane region" description="Helical" evidence="2">
    <location>
        <begin position="21"/>
        <end position="38"/>
    </location>
</feature>
<name>A0A9X3CLT0_9VIBR</name>
<keyword evidence="2" id="KW-0472">Membrane</keyword>
<reference evidence="3" key="1">
    <citation type="submission" date="2022-02" db="EMBL/GenBank/DDBJ databases">
        <title>Vibrio sp. nov, a new bacterium isolated from seawater.</title>
        <authorList>
            <person name="Yuan Y."/>
        </authorList>
    </citation>
    <scope>NUCLEOTIDE SEQUENCE</scope>
    <source>
        <strain evidence="3">ZSDZ65</strain>
    </source>
</reference>
<dbReference type="AlphaFoldDB" id="A0A9X3CLT0"/>
<proteinExistence type="predicted"/>
<gene>
    <name evidence="3" type="ORF">MD535_06940</name>
</gene>
<dbReference type="RefSeq" id="WP_265674157.1">
    <property type="nucleotide sequence ID" value="NZ_JAKRRY010000006.1"/>
</dbReference>
<keyword evidence="2" id="KW-1133">Transmembrane helix</keyword>
<keyword evidence="2" id="KW-0812">Transmembrane</keyword>
<sequence>MKTSQPNSQPQRLKARHSRKMVAFVFYLAVFISAAIMGCDNRTLSDWDNQNTQKLTTPQPQYSNEMTPHHRVISPSPSLMALPFSSMPTGNSGGIA</sequence>